<protein>
    <submittedName>
        <fullName evidence="2">Uncharacterized protein</fullName>
    </submittedName>
</protein>
<dbReference type="GeneID" id="72007375"/>
<proteinExistence type="predicted"/>
<comment type="caution">
    <text evidence="2">The sequence shown here is derived from an EMBL/GenBank/DDBJ whole genome shotgun (WGS) entry which is preliminary data.</text>
</comment>
<dbReference type="EMBL" id="JADCUA010000005">
    <property type="protein sequence ID" value="KAH9840128.1"/>
    <property type="molecule type" value="Genomic_DNA"/>
</dbReference>
<feature type="region of interest" description="Disordered" evidence="1">
    <location>
        <begin position="1"/>
        <end position="20"/>
    </location>
</feature>
<evidence type="ECO:0000313" key="3">
    <source>
        <dbReference type="Proteomes" id="UP000814176"/>
    </source>
</evidence>
<dbReference type="Proteomes" id="UP000814176">
    <property type="component" value="Unassembled WGS sequence"/>
</dbReference>
<evidence type="ECO:0000313" key="2">
    <source>
        <dbReference type="EMBL" id="KAH9840128.1"/>
    </source>
</evidence>
<accession>A0ABQ8KPL2</accession>
<sequence>MQAYSSVDHNTDSDNLSTYGSDKIGSDKARTFARGVPKLPLTAKFKQLLVSLSIEDGEMHWVSEYFTKIHQLQLEWQSVGYKGFMTKDIAMGEPLYNVLLKTLDKIWDSGEGDRGDEGDEGREHQRWMTFLRCIRVDYWPRERKAVVIAPLFAEDKAFMIANTVATALHEYEPTPGRTALQVCRRNYHIKTADVWCRLMYNAVRIDAMKNTHAEACPFFCIVAQTAEEFMYETKKMALIVKSGKLGRTLGFIVVLVREAGHDIEPAKLFKSKALNSVTYHMHWKYPSSKTIPSPNMECRVLFYTSGEIDDFVGRAGSAVTLEDWEHSSNFMWLTGYSCRVASSVPEHAWKQFNHRARRLIMEYVSYINTTKHFYTYDFAKTMLGVPLDFDFNVKVPRTKEEKKGTVEALVAHLFVGIENSVLVAAADSISLAAGLGRASVKTRSMGLRGDGHWRYSLFV</sequence>
<keyword evidence="3" id="KW-1185">Reference proteome</keyword>
<evidence type="ECO:0000256" key="1">
    <source>
        <dbReference type="SAM" id="MobiDB-lite"/>
    </source>
</evidence>
<organism evidence="2 3">
    <name type="scientific">Rhodofomes roseus</name>
    <dbReference type="NCBI Taxonomy" id="34475"/>
    <lineage>
        <taxon>Eukaryota</taxon>
        <taxon>Fungi</taxon>
        <taxon>Dikarya</taxon>
        <taxon>Basidiomycota</taxon>
        <taxon>Agaricomycotina</taxon>
        <taxon>Agaricomycetes</taxon>
        <taxon>Polyporales</taxon>
        <taxon>Rhodofomes</taxon>
    </lineage>
</organism>
<dbReference type="RefSeq" id="XP_047781778.1">
    <property type="nucleotide sequence ID" value="XM_047926643.1"/>
</dbReference>
<gene>
    <name evidence="2" type="ORF">C8Q71DRAFT_846605</name>
</gene>
<reference evidence="2 3" key="1">
    <citation type="journal article" date="2021" name="Environ. Microbiol.">
        <title>Gene family expansions and transcriptome signatures uncover fungal adaptations to wood decay.</title>
        <authorList>
            <person name="Hage H."/>
            <person name="Miyauchi S."/>
            <person name="Viragh M."/>
            <person name="Drula E."/>
            <person name="Min B."/>
            <person name="Chaduli D."/>
            <person name="Navarro D."/>
            <person name="Favel A."/>
            <person name="Norest M."/>
            <person name="Lesage-Meessen L."/>
            <person name="Balint B."/>
            <person name="Merenyi Z."/>
            <person name="de Eugenio L."/>
            <person name="Morin E."/>
            <person name="Martinez A.T."/>
            <person name="Baldrian P."/>
            <person name="Stursova M."/>
            <person name="Martinez M.J."/>
            <person name="Novotny C."/>
            <person name="Magnuson J.K."/>
            <person name="Spatafora J.W."/>
            <person name="Maurice S."/>
            <person name="Pangilinan J."/>
            <person name="Andreopoulos W."/>
            <person name="LaButti K."/>
            <person name="Hundley H."/>
            <person name="Na H."/>
            <person name="Kuo A."/>
            <person name="Barry K."/>
            <person name="Lipzen A."/>
            <person name="Henrissat B."/>
            <person name="Riley R."/>
            <person name="Ahrendt S."/>
            <person name="Nagy L.G."/>
            <person name="Grigoriev I.V."/>
            <person name="Martin F."/>
            <person name="Rosso M.N."/>
        </authorList>
    </citation>
    <scope>NUCLEOTIDE SEQUENCE [LARGE SCALE GENOMIC DNA]</scope>
    <source>
        <strain evidence="2 3">CIRM-BRFM 1785</strain>
    </source>
</reference>
<name>A0ABQ8KPL2_9APHY</name>